<reference evidence="5 6" key="1">
    <citation type="submission" date="2020-05" db="EMBL/GenBank/DDBJ databases">
        <authorList>
            <person name="Whitworth D."/>
        </authorList>
    </citation>
    <scope>NUCLEOTIDE SEQUENCE [LARGE SCALE GENOMIC DNA]</scope>
    <source>
        <strain evidence="5 6">AB043B</strain>
    </source>
</reference>
<accession>A0A7Y4NRU9</accession>
<dbReference type="AlphaFoldDB" id="A0A7Y4NRU9"/>
<dbReference type="PROSITE" id="PS50893">
    <property type="entry name" value="ABC_TRANSPORTER_2"/>
    <property type="match status" value="1"/>
</dbReference>
<evidence type="ECO:0000256" key="1">
    <source>
        <dbReference type="ARBA" id="ARBA00022448"/>
    </source>
</evidence>
<dbReference type="GO" id="GO:0016887">
    <property type="term" value="F:ATP hydrolysis activity"/>
    <property type="evidence" value="ECO:0007669"/>
    <property type="project" value="InterPro"/>
</dbReference>
<dbReference type="Gene3D" id="3.40.50.300">
    <property type="entry name" value="P-loop containing nucleotide triphosphate hydrolases"/>
    <property type="match status" value="1"/>
</dbReference>
<evidence type="ECO:0000313" key="5">
    <source>
        <dbReference type="EMBL" id="NOK33518.1"/>
    </source>
</evidence>
<keyword evidence="3 5" id="KW-0067">ATP-binding</keyword>
<dbReference type="SMART" id="SM00382">
    <property type="entry name" value="AAA"/>
    <property type="match status" value="1"/>
</dbReference>
<proteinExistence type="predicted"/>
<dbReference type="RefSeq" id="WP_171434210.1">
    <property type="nucleotide sequence ID" value="NZ_JABFJV010000039.1"/>
</dbReference>
<dbReference type="PANTHER" id="PTHR42711">
    <property type="entry name" value="ABC TRANSPORTER ATP-BINDING PROTEIN"/>
    <property type="match status" value="1"/>
</dbReference>
<sequence>MISVHGLRKHYQVHKRPPGLKAALRSLVHRDYTAVKAVDGISFDIKPGERVGFLGPNGAGKTTTLKVLAGLLHPSEGEVTVDGHVPRLREEAFLKKIMLVMGQKQQLLWDLPPSETFELNRAIYDVPRLQYKQTLDELVSLLELEDLIGKPTRQLSLGERMKCELAAALIHRPRVLFLDEPTIGLDVSMQVTMRAFIKAYNEQTGATLILTSHYMDDVAALCPRVIVIDKGQLSYDGSLDALVQRVRPEKRVVLRLGQPVDDALLTPLGKVVSHEPGSAVLQVQQDAVNATVGRALSTLPVTDLTVENAPLEEVMSELFQEGKARRAEAAREAVTA</sequence>
<dbReference type="Proteomes" id="UP000563426">
    <property type="component" value="Unassembled WGS sequence"/>
</dbReference>
<organism evidence="5 6">
    <name type="scientific">Corallococcus exercitus</name>
    <dbReference type="NCBI Taxonomy" id="2316736"/>
    <lineage>
        <taxon>Bacteria</taxon>
        <taxon>Pseudomonadati</taxon>
        <taxon>Myxococcota</taxon>
        <taxon>Myxococcia</taxon>
        <taxon>Myxococcales</taxon>
        <taxon>Cystobacterineae</taxon>
        <taxon>Myxococcaceae</taxon>
        <taxon>Corallococcus</taxon>
    </lineage>
</organism>
<dbReference type="InterPro" id="IPR003593">
    <property type="entry name" value="AAA+_ATPase"/>
</dbReference>
<dbReference type="SUPFAM" id="SSF52540">
    <property type="entry name" value="P-loop containing nucleoside triphosphate hydrolases"/>
    <property type="match status" value="1"/>
</dbReference>
<gene>
    <name evidence="5" type="ORF">HMI49_09940</name>
</gene>
<dbReference type="InterPro" id="IPR050763">
    <property type="entry name" value="ABC_transporter_ATP-binding"/>
</dbReference>
<keyword evidence="2" id="KW-0547">Nucleotide-binding</keyword>
<dbReference type="InterPro" id="IPR027417">
    <property type="entry name" value="P-loop_NTPase"/>
</dbReference>
<evidence type="ECO:0000256" key="3">
    <source>
        <dbReference type="ARBA" id="ARBA00022840"/>
    </source>
</evidence>
<evidence type="ECO:0000313" key="6">
    <source>
        <dbReference type="Proteomes" id="UP000563426"/>
    </source>
</evidence>
<dbReference type="PANTHER" id="PTHR42711:SF4">
    <property type="entry name" value="ABC TRANSPORTER RELATED"/>
    <property type="match status" value="1"/>
</dbReference>
<evidence type="ECO:0000256" key="2">
    <source>
        <dbReference type="ARBA" id="ARBA00022741"/>
    </source>
</evidence>
<dbReference type="GO" id="GO:0005524">
    <property type="term" value="F:ATP binding"/>
    <property type="evidence" value="ECO:0007669"/>
    <property type="project" value="UniProtKB-KW"/>
</dbReference>
<name>A0A7Y4NRU9_9BACT</name>
<feature type="domain" description="ABC transporter" evidence="4">
    <location>
        <begin position="22"/>
        <end position="255"/>
    </location>
</feature>
<dbReference type="Pfam" id="PF00005">
    <property type="entry name" value="ABC_tran"/>
    <property type="match status" value="1"/>
</dbReference>
<keyword evidence="6" id="KW-1185">Reference proteome</keyword>
<dbReference type="InterPro" id="IPR003439">
    <property type="entry name" value="ABC_transporter-like_ATP-bd"/>
</dbReference>
<dbReference type="EMBL" id="JABFJV010000039">
    <property type="protein sequence ID" value="NOK33518.1"/>
    <property type="molecule type" value="Genomic_DNA"/>
</dbReference>
<comment type="caution">
    <text evidence="5">The sequence shown here is derived from an EMBL/GenBank/DDBJ whole genome shotgun (WGS) entry which is preliminary data.</text>
</comment>
<keyword evidence="1" id="KW-0813">Transport</keyword>
<evidence type="ECO:0000259" key="4">
    <source>
        <dbReference type="PROSITE" id="PS50893"/>
    </source>
</evidence>
<protein>
    <submittedName>
        <fullName evidence="5">ATP-binding cassette domain-containing protein</fullName>
    </submittedName>
</protein>